<evidence type="ECO:0000256" key="1">
    <source>
        <dbReference type="ARBA" id="ARBA00006224"/>
    </source>
</evidence>
<evidence type="ECO:0000313" key="2">
    <source>
        <dbReference type="EMBL" id="KAJ6217482.1"/>
    </source>
</evidence>
<evidence type="ECO:0008006" key="4">
    <source>
        <dbReference type="Google" id="ProtNLM"/>
    </source>
</evidence>
<dbReference type="PANTHER" id="PTHR15691">
    <property type="entry name" value="WASH COMPLEX SUBUNIT 5"/>
    <property type="match status" value="1"/>
</dbReference>
<dbReference type="InterPro" id="IPR019393">
    <property type="entry name" value="WASH_strumpellin"/>
</dbReference>
<dbReference type="Pfam" id="PF10266">
    <property type="entry name" value="Strumpellin"/>
    <property type="match status" value="1"/>
</dbReference>
<proteinExistence type="inferred from homology"/>
<gene>
    <name evidence="2" type="ORF">RDWZM_008639</name>
</gene>
<comment type="similarity">
    <text evidence="1">Belongs to the strumpellin family.</text>
</comment>
<reference evidence="2" key="1">
    <citation type="submission" date="2022-12" db="EMBL/GenBank/DDBJ databases">
        <title>Genome assemblies of Blomia tropicalis.</title>
        <authorList>
            <person name="Cui Y."/>
        </authorList>
    </citation>
    <scope>NUCLEOTIDE SEQUENCE</scope>
    <source>
        <tissue evidence="2">Adult mites</tissue>
    </source>
</reference>
<dbReference type="GO" id="GO:0007032">
    <property type="term" value="P:endosome organization"/>
    <property type="evidence" value="ECO:0007669"/>
    <property type="project" value="TreeGrafter"/>
</dbReference>
<dbReference type="GO" id="GO:0140285">
    <property type="term" value="P:endosome fission"/>
    <property type="evidence" value="ECO:0007669"/>
    <property type="project" value="TreeGrafter"/>
</dbReference>
<keyword evidence="3" id="KW-1185">Reference proteome</keyword>
<sequence length="1198" mass="137543">MNDFLDPSNVCGQNLLRIVSHGNATVAKLYELADMIPSVFRLATKQDQTNFSDLIVDFSYFKVSDSFDRKIDNDKLLQEKDEGLRETYLDLLLQFYILFENIHQYSIELERFLNELDEGVYIQQSIESVLLDYDGKQLLCEALYLMGVILFTMDQNIEGIVRERMLVAYYRYSAHRTTSDSNIDDVCNLVRSTGFVRNGKRPTNYPEDFFKRAKIRPSFARLVIGRLRSDDVYNMISSYPRPEHRSVGLANQGAMLFICLYFAPEMLHNESAVMREIVDKFFADNFVISVYMGTIANLIEHWDSYKAAKAALNNTLDIKNVRSIACKFNNEMSELNPKIAQLLKEGVLTEENILNRINEHMNTCRQANVALRWVMLHTVPLPGDFLENASCIKRCKQLREQIVSDLKFNPIQLFRLLLNTSEFELRIRETYKQLLSERLTKLNVYKNEAFERINELAEVFSGSKPLNRLTPNDELQKWFQSFAKQIEGLQFTENFDQNQINWTSRKIIQLIKALEEVHEFQQLESNMHVKQFLSETHNYLHLMVKTISIREEVLITQQIIADLSYAWKIIDICFTKFMQDGIKHDPSLVSKLRAAFLKLASALDLPLLRINQAGSNNLMTVSKYYSNELVSYVRKVLHIIPETMFSLMAKIISIQSNKLKELPTRLMKDQLKNCAQLDDRFEIAQLTHSISVFTEGVLAMKTTLVGVVEIDPKKLLEDGIRRELVRQVALALHNGLVFNAKTKSVDLIQRLSLLVKTMDGFRRSFEYIQDYVCINGLKMWQEELSRILNYNVEQECNAFMRQKVLDYQSIYQLKSIPIPIFLPLDPYSLTFIGRLVKQITNFTDPKNTIYVYSLSAWYDSKTHQEIIDGKLFSLILKSIGVTGTNGIDRLISFQIVSELNIVLNEIDANFGRNKSINELLSGNNGQLNSDTPNGIITAKNFVAYYFPLVSRMGKIFTKLSDSIGRIGQLQILRLSLAHELSMASKFQARQLSSALSTLNSAIKTELEQKCRSSKSSSTLSANQLVCPIFEDESPLLYELSNYLEYNGITDTLSKVFIHKRLPPHLDTILLLLLASQMSKFVYVKEISGLTSSNASLKSGEAIDGVPYVIGILTLLRQFHVELANRFLKLCSQFVNAWINASAVSQTKQTTEMPTEAINMLHFLHYLEKFGCFKRQQIAEYLPSILFDQFNALNIAISK</sequence>
<dbReference type="OMA" id="FFPDNWV"/>
<evidence type="ECO:0000313" key="3">
    <source>
        <dbReference type="Proteomes" id="UP001142055"/>
    </source>
</evidence>
<comment type="caution">
    <text evidence="2">The sequence shown here is derived from an EMBL/GenBank/DDBJ whole genome shotgun (WGS) entry which is preliminary data.</text>
</comment>
<dbReference type="EMBL" id="JAPWDV010000003">
    <property type="protein sequence ID" value="KAJ6217482.1"/>
    <property type="molecule type" value="Genomic_DNA"/>
</dbReference>
<dbReference type="GO" id="GO:0071203">
    <property type="term" value="C:WASH complex"/>
    <property type="evidence" value="ECO:0007669"/>
    <property type="project" value="InterPro"/>
</dbReference>
<dbReference type="GO" id="GO:0030041">
    <property type="term" value="P:actin filament polymerization"/>
    <property type="evidence" value="ECO:0007669"/>
    <property type="project" value="TreeGrafter"/>
</dbReference>
<dbReference type="PANTHER" id="PTHR15691:SF6">
    <property type="entry name" value="WASH COMPLEX SUBUNIT 5"/>
    <property type="match status" value="1"/>
</dbReference>
<dbReference type="GO" id="GO:0005768">
    <property type="term" value="C:endosome"/>
    <property type="evidence" value="ECO:0007669"/>
    <property type="project" value="TreeGrafter"/>
</dbReference>
<name>A0A9Q0M413_BLOTA</name>
<dbReference type="AlphaFoldDB" id="A0A9Q0M413"/>
<dbReference type="OrthoDB" id="565118at2759"/>
<dbReference type="GO" id="GO:0051125">
    <property type="term" value="P:regulation of actin nucleation"/>
    <property type="evidence" value="ECO:0007669"/>
    <property type="project" value="TreeGrafter"/>
</dbReference>
<organism evidence="2 3">
    <name type="scientific">Blomia tropicalis</name>
    <name type="common">Mite</name>
    <dbReference type="NCBI Taxonomy" id="40697"/>
    <lineage>
        <taxon>Eukaryota</taxon>
        <taxon>Metazoa</taxon>
        <taxon>Ecdysozoa</taxon>
        <taxon>Arthropoda</taxon>
        <taxon>Chelicerata</taxon>
        <taxon>Arachnida</taxon>
        <taxon>Acari</taxon>
        <taxon>Acariformes</taxon>
        <taxon>Sarcoptiformes</taxon>
        <taxon>Astigmata</taxon>
        <taxon>Glycyphagoidea</taxon>
        <taxon>Echimyopodidae</taxon>
        <taxon>Blomia</taxon>
    </lineage>
</organism>
<dbReference type="Proteomes" id="UP001142055">
    <property type="component" value="Chromosome 3"/>
</dbReference>
<accession>A0A9Q0M413</accession>
<protein>
    <recommendedName>
        <fullName evidence="4">Strumpellin</fullName>
    </recommendedName>
</protein>